<dbReference type="PANTHER" id="PTHR47074">
    <property type="entry name" value="BNAC02G40300D PROTEIN"/>
    <property type="match status" value="1"/>
</dbReference>
<dbReference type="EMBL" id="JAATIP010000111">
    <property type="protein sequence ID" value="KAF4371439.1"/>
    <property type="molecule type" value="Genomic_DNA"/>
</dbReference>
<dbReference type="Gene3D" id="3.30.420.10">
    <property type="entry name" value="Ribonuclease H-like superfamily/Ribonuclease H"/>
    <property type="match status" value="1"/>
</dbReference>
<dbReference type="InterPro" id="IPR002156">
    <property type="entry name" value="RNaseH_domain"/>
</dbReference>
<dbReference type="InterPro" id="IPR036397">
    <property type="entry name" value="RNaseH_sf"/>
</dbReference>
<name>A0A7J6FNK6_CANSA</name>
<comment type="caution">
    <text evidence="2">The sequence shown here is derived from an EMBL/GenBank/DDBJ whole genome shotgun (WGS) entry which is preliminary data.</text>
</comment>
<accession>A0A7J6FNK6</accession>
<gene>
    <name evidence="2" type="ORF">F8388_001967</name>
</gene>
<protein>
    <recommendedName>
        <fullName evidence="1">RNase H type-1 domain-containing protein</fullName>
    </recommendedName>
</protein>
<proteinExistence type="predicted"/>
<dbReference type="AlphaFoldDB" id="A0A7J6FNK6"/>
<dbReference type="GO" id="GO:0004523">
    <property type="term" value="F:RNA-DNA hybrid ribonuclease activity"/>
    <property type="evidence" value="ECO:0007669"/>
    <property type="project" value="InterPro"/>
</dbReference>
<organism evidence="2 3">
    <name type="scientific">Cannabis sativa</name>
    <name type="common">Hemp</name>
    <name type="synonym">Marijuana</name>
    <dbReference type="NCBI Taxonomy" id="3483"/>
    <lineage>
        <taxon>Eukaryota</taxon>
        <taxon>Viridiplantae</taxon>
        <taxon>Streptophyta</taxon>
        <taxon>Embryophyta</taxon>
        <taxon>Tracheophyta</taxon>
        <taxon>Spermatophyta</taxon>
        <taxon>Magnoliopsida</taxon>
        <taxon>eudicotyledons</taxon>
        <taxon>Gunneridae</taxon>
        <taxon>Pentapetalae</taxon>
        <taxon>rosids</taxon>
        <taxon>fabids</taxon>
        <taxon>Rosales</taxon>
        <taxon>Cannabaceae</taxon>
        <taxon>Cannabis</taxon>
    </lineage>
</organism>
<evidence type="ECO:0000313" key="2">
    <source>
        <dbReference type="EMBL" id="KAF4371439.1"/>
    </source>
</evidence>
<dbReference type="InterPro" id="IPR052929">
    <property type="entry name" value="RNase_H-like_EbsB-rel"/>
</dbReference>
<sequence length="217" mass="24579">MVVRIEAMGAGAIWSRWRLWAAGCDFCGYVIHDVRMRFRDHVSRNLSPAVNHWIDLSPPVGWMSCCTDISVVTDHSRGAAVFRDSNNRVCCVWIERFAATDPSLAEAQMLVCAAQVAVRNRFLCVSFFCDNTEVVSTFLEADRQNRNLNLDGAAMMFRNCTKGFQSFKLTSIGREANFMAHNAAKWAKFNSVVGEIDLRVMDPEVFVDHKEWYPEPG</sequence>
<dbReference type="Pfam" id="PF13456">
    <property type="entry name" value="RVT_3"/>
    <property type="match status" value="1"/>
</dbReference>
<feature type="domain" description="RNase H type-1" evidence="1">
    <location>
        <begin position="72"/>
        <end position="187"/>
    </location>
</feature>
<evidence type="ECO:0000313" key="3">
    <source>
        <dbReference type="Proteomes" id="UP000525078"/>
    </source>
</evidence>
<dbReference type="GO" id="GO:0003676">
    <property type="term" value="F:nucleic acid binding"/>
    <property type="evidence" value="ECO:0007669"/>
    <property type="project" value="InterPro"/>
</dbReference>
<dbReference type="PANTHER" id="PTHR47074:SF11">
    <property type="entry name" value="REVERSE TRANSCRIPTASE-LIKE PROTEIN"/>
    <property type="match status" value="1"/>
</dbReference>
<reference evidence="2 3" key="1">
    <citation type="journal article" date="2020" name="bioRxiv">
        <title>Sequence and annotation of 42 cannabis genomes reveals extensive copy number variation in cannabinoid synthesis and pathogen resistance genes.</title>
        <authorList>
            <person name="Mckernan K.J."/>
            <person name="Helbert Y."/>
            <person name="Kane L.T."/>
            <person name="Ebling H."/>
            <person name="Zhang L."/>
            <person name="Liu B."/>
            <person name="Eaton Z."/>
            <person name="Mclaughlin S."/>
            <person name="Kingan S."/>
            <person name="Baybayan P."/>
            <person name="Concepcion G."/>
            <person name="Jordan M."/>
            <person name="Riva A."/>
            <person name="Barbazuk W."/>
            <person name="Harkins T."/>
        </authorList>
    </citation>
    <scope>NUCLEOTIDE SEQUENCE [LARGE SCALE GENOMIC DNA]</scope>
    <source>
        <strain evidence="3">cv. Jamaican Lion 4</strain>
        <tissue evidence="2">Leaf</tissue>
    </source>
</reference>
<evidence type="ECO:0000259" key="1">
    <source>
        <dbReference type="Pfam" id="PF13456"/>
    </source>
</evidence>
<dbReference type="Proteomes" id="UP000525078">
    <property type="component" value="Unassembled WGS sequence"/>
</dbReference>